<name>A0A414W178_9FIRM</name>
<gene>
    <name evidence="2" type="ORF">DW222_11455</name>
</gene>
<dbReference type="Gene3D" id="1.50.10.10">
    <property type="match status" value="1"/>
</dbReference>
<dbReference type="Pfam" id="PF17389">
    <property type="entry name" value="Bac_rhamnosid6H"/>
    <property type="match status" value="1"/>
</dbReference>
<dbReference type="InterPro" id="IPR008928">
    <property type="entry name" value="6-hairpin_glycosidase_sf"/>
</dbReference>
<dbReference type="SUPFAM" id="SSF48208">
    <property type="entry name" value="Six-hairpin glycosidases"/>
    <property type="match status" value="1"/>
</dbReference>
<dbReference type="Proteomes" id="UP000284024">
    <property type="component" value="Unassembled WGS sequence"/>
</dbReference>
<accession>A0A414W178</accession>
<dbReference type="InterPro" id="IPR012341">
    <property type="entry name" value="6hp_glycosidase-like_sf"/>
</dbReference>
<dbReference type="Gene3D" id="2.60.120.260">
    <property type="entry name" value="Galactose-binding domain-like"/>
    <property type="match status" value="1"/>
</dbReference>
<sequence length="804" mass="91885">MMVSGKVYIENRRDSMEHIFLKAKPVWGTGLNSKFNQFLGFYTEIENREKIKISIAARSYYRLYINGKIVANGPARCAKHYCRVDVIELEEKILPGDSRISVAIEVAALDKPEKYCNDNTLETGLLAAEVEDENKKILASTGKDGGFRYQELSARRSNVETMSHSRGIVEWYDLTPESYDWVWGKGKWKQPEELKEKVSFLKRRASYASLNPIKVAHFSGIYDMVDTGNPVPGFVLSISEMFNPEWYKNIPEENRFLLGLRGLKEQIFTGEYEVGEKIIIEPGEYPTGVVFEHTVSELGFIDFSIKIEKETLLDLINTDHLSYEGDLKPNTYVTRYHLAPGEYHLMTFEPKLIKYLRFVLHTEGKVILDFPQILDDSYPDDGSCMFATSDGDLNRIYEGARRTLRLSTLDIFMDCPQRERGGWLCDSTFAAEAMWQLFGDMNTERDFLENFMLTQDIWKGFFPEVYPGSKKDETDPGFVNWSYWLMVEFCDYYERSGDKDFVLRSKERIEEFVQGLLSLRGEHGLVETGRGEFVDWSLANRDFSLKPISIANNCLVVYVLERLGKLYGQAEWIEAAEEMRVIIEKLDSTSGIFGGGGDGAIYAEGELKRNDCPSEGGRALELYSGFHREDRLYCRQFIKTMGPCPEFRADPNVAKANLFIGLMIRFAVLAKMDETEVLVRELKNVYLEELKNGSGTFFENINAISGCHGFNGMAGALLKEKILGMGQPLEKNKTILFKPSPCGLRWAEGTSRCSNGLILCKWKADHESHCLNVMLQLPKGWKMIFERVFELTGWSIIINGKIYD</sequence>
<evidence type="ECO:0000259" key="1">
    <source>
        <dbReference type="Pfam" id="PF17389"/>
    </source>
</evidence>
<dbReference type="InterPro" id="IPR035396">
    <property type="entry name" value="Bac_rhamnosid6H"/>
</dbReference>
<dbReference type="GO" id="GO:0005975">
    <property type="term" value="P:carbohydrate metabolic process"/>
    <property type="evidence" value="ECO:0007669"/>
    <property type="project" value="InterPro"/>
</dbReference>
<protein>
    <recommendedName>
        <fullName evidence="1">Alpha-L-rhamnosidase six-hairpin glycosidase domain-containing protein</fullName>
    </recommendedName>
</protein>
<organism evidence="2 3">
    <name type="scientific">Blautia obeum</name>
    <dbReference type="NCBI Taxonomy" id="40520"/>
    <lineage>
        <taxon>Bacteria</taxon>
        <taxon>Bacillati</taxon>
        <taxon>Bacillota</taxon>
        <taxon>Clostridia</taxon>
        <taxon>Lachnospirales</taxon>
        <taxon>Lachnospiraceae</taxon>
        <taxon>Blautia</taxon>
    </lineage>
</organism>
<dbReference type="Gene3D" id="2.60.420.10">
    <property type="entry name" value="Maltose phosphorylase, domain 3"/>
    <property type="match status" value="1"/>
</dbReference>
<proteinExistence type="predicted"/>
<evidence type="ECO:0000313" key="2">
    <source>
        <dbReference type="EMBL" id="RHH17992.1"/>
    </source>
</evidence>
<dbReference type="PANTHER" id="PTHR34987">
    <property type="entry name" value="C, PUTATIVE (AFU_ORTHOLOGUE AFUA_3G02880)-RELATED"/>
    <property type="match status" value="1"/>
</dbReference>
<feature type="domain" description="Alpha-L-rhamnosidase six-hairpin glycosidase" evidence="1">
    <location>
        <begin position="385"/>
        <end position="566"/>
    </location>
</feature>
<reference evidence="2 3" key="1">
    <citation type="submission" date="2018-08" db="EMBL/GenBank/DDBJ databases">
        <title>A genome reference for cultivated species of the human gut microbiota.</title>
        <authorList>
            <person name="Zou Y."/>
            <person name="Xue W."/>
            <person name="Luo G."/>
        </authorList>
    </citation>
    <scope>NUCLEOTIDE SEQUENCE [LARGE SCALE GENOMIC DNA]</scope>
    <source>
        <strain evidence="2 3">AM18-2AC</strain>
    </source>
</reference>
<dbReference type="AlphaFoldDB" id="A0A414W178"/>
<evidence type="ECO:0000313" key="3">
    <source>
        <dbReference type="Proteomes" id="UP000284024"/>
    </source>
</evidence>
<dbReference type="PANTHER" id="PTHR34987:SF2">
    <property type="entry name" value="B, PUTATIVE (AFU_ORTHOLOGUE AFUA_7G05040)-RELATED"/>
    <property type="match status" value="1"/>
</dbReference>
<comment type="caution">
    <text evidence="2">The sequence shown here is derived from an EMBL/GenBank/DDBJ whole genome shotgun (WGS) entry which is preliminary data.</text>
</comment>
<dbReference type="EMBL" id="QRJH01000005">
    <property type="protein sequence ID" value="RHH17992.1"/>
    <property type="molecule type" value="Genomic_DNA"/>
</dbReference>